<dbReference type="PANTHER" id="PTHR47590">
    <property type="entry name" value="F-BOX/KELCH-REPEAT PROTEIN SKIP25"/>
    <property type="match status" value="1"/>
</dbReference>
<dbReference type="InterPro" id="IPR056794">
    <property type="entry name" value="PATL1-6_C_GOLD"/>
</dbReference>
<accession>A0A2U1NYD1</accession>
<feature type="domain" description="Patellin-1-6 C-terminal GOLD" evidence="2">
    <location>
        <begin position="359"/>
        <end position="424"/>
    </location>
</feature>
<reference evidence="3 4" key="1">
    <citation type="journal article" date="2018" name="Mol. Plant">
        <title>The genome of Artemisia annua provides insight into the evolution of Asteraceae family and artemisinin biosynthesis.</title>
        <authorList>
            <person name="Shen Q."/>
            <person name="Zhang L."/>
            <person name="Liao Z."/>
            <person name="Wang S."/>
            <person name="Yan T."/>
            <person name="Shi P."/>
            <person name="Liu M."/>
            <person name="Fu X."/>
            <person name="Pan Q."/>
            <person name="Wang Y."/>
            <person name="Lv Z."/>
            <person name="Lu X."/>
            <person name="Zhang F."/>
            <person name="Jiang W."/>
            <person name="Ma Y."/>
            <person name="Chen M."/>
            <person name="Hao X."/>
            <person name="Li L."/>
            <person name="Tang Y."/>
            <person name="Lv G."/>
            <person name="Zhou Y."/>
            <person name="Sun X."/>
            <person name="Brodelius P.E."/>
            <person name="Rose J.K.C."/>
            <person name="Tang K."/>
        </authorList>
    </citation>
    <scope>NUCLEOTIDE SEQUENCE [LARGE SCALE GENOMIC DNA]</scope>
    <source>
        <strain evidence="4">cv. Huhao1</strain>
        <tissue evidence="3">Leaf</tissue>
    </source>
</reference>
<evidence type="ECO:0000259" key="2">
    <source>
        <dbReference type="Pfam" id="PF25099"/>
    </source>
</evidence>
<sequence>MAPSFDNPTTSTSRAAVSTTAKRRKIMVNDENHYNPLLPGLPDHIAQLCLNLVPPSKLYSVCRSWRRVIYTRAFPSFLSIYTLSSDQNSTLQLSSFDPISSTWTVVTPTPPDLRCVCLRHPSFIARNLPVQSASVAGNLVLLAGSSSDLTPAISKPLIFDPLTKSWSSGPEVENPRRWCVAGASRAAVVCASGIGSHYSQTVARSVDKWVLPETNPYDKKCVNTNGVWSKMKNLKDVKFSREAIDAVGVNGKLYMVNGEEGAVYDVNMDTWTDMPAEMLAGWRGPAAAMDEEVIFMVDEIKGVLRKYDDVMKVWVDVLEDERLIKAEHIAAGGGRVCVARGGGVGILVVDVVASTPRVGMTVYWDVSVTGSDVSCKEEFVPEDEGSYNVLVQKGTQVGRMTSNLFHVYEPGKILITFVNPTSKNRKIFYRVVAVASGLPSGMAIPPVNTAATSAVWPAASLERHEMLRRH</sequence>
<feature type="region of interest" description="Disordered" evidence="1">
    <location>
        <begin position="1"/>
        <end position="20"/>
    </location>
</feature>
<dbReference type="AlphaFoldDB" id="A0A2U1NYD1"/>
<keyword evidence="4" id="KW-1185">Reference proteome</keyword>
<dbReference type="SUPFAM" id="SSF117281">
    <property type="entry name" value="Kelch motif"/>
    <property type="match status" value="1"/>
</dbReference>
<name>A0A2U1NYD1_ARTAN</name>
<dbReference type="Gene3D" id="2.120.10.80">
    <property type="entry name" value="Kelch-type beta propeller"/>
    <property type="match status" value="1"/>
</dbReference>
<dbReference type="STRING" id="35608.A0A2U1NYD1"/>
<gene>
    <name evidence="3" type="ORF">CTI12_AA164220</name>
</gene>
<proteinExistence type="predicted"/>
<dbReference type="InterPro" id="IPR015915">
    <property type="entry name" value="Kelch-typ_b-propeller"/>
</dbReference>
<evidence type="ECO:0000256" key="1">
    <source>
        <dbReference type="SAM" id="MobiDB-lite"/>
    </source>
</evidence>
<feature type="compositionally biased region" description="Low complexity" evidence="1">
    <location>
        <begin position="9"/>
        <end position="20"/>
    </location>
</feature>
<dbReference type="Proteomes" id="UP000245207">
    <property type="component" value="Unassembled WGS sequence"/>
</dbReference>
<dbReference type="OrthoDB" id="1899182at2759"/>
<dbReference type="PANTHER" id="PTHR47590:SF1">
    <property type="entry name" value="F-BOX_KELCH-REPEAT PROTEIN SKIP25"/>
    <property type="match status" value="1"/>
</dbReference>
<protein>
    <submittedName>
        <fullName evidence="3">KAR-UP F-box 1</fullName>
    </submittedName>
</protein>
<evidence type="ECO:0000313" key="3">
    <source>
        <dbReference type="EMBL" id="PWA78511.1"/>
    </source>
</evidence>
<organism evidence="3 4">
    <name type="scientific">Artemisia annua</name>
    <name type="common">Sweet wormwood</name>
    <dbReference type="NCBI Taxonomy" id="35608"/>
    <lineage>
        <taxon>Eukaryota</taxon>
        <taxon>Viridiplantae</taxon>
        <taxon>Streptophyta</taxon>
        <taxon>Embryophyta</taxon>
        <taxon>Tracheophyta</taxon>
        <taxon>Spermatophyta</taxon>
        <taxon>Magnoliopsida</taxon>
        <taxon>eudicotyledons</taxon>
        <taxon>Gunneridae</taxon>
        <taxon>Pentapetalae</taxon>
        <taxon>asterids</taxon>
        <taxon>campanulids</taxon>
        <taxon>Asterales</taxon>
        <taxon>Asteraceae</taxon>
        <taxon>Asteroideae</taxon>
        <taxon>Anthemideae</taxon>
        <taxon>Artemisiinae</taxon>
        <taxon>Artemisia</taxon>
    </lineage>
</organism>
<dbReference type="Pfam" id="PF25099">
    <property type="entry name" value="GOLD_PATL1_C"/>
    <property type="match status" value="1"/>
</dbReference>
<dbReference type="EMBL" id="PKPP01001978">
    <property type="protein sequence ID" value="PWA78511.1"/>
    <property type="molecule type" value="Genomic_DNA"/>
</dbReference>
<comment type="caution">
    <text evidence="3">The sequence shown here is derived from an EMBL/GenBank/DDBJ whole genome shotgun (WGS) entry which is preliminary data.</text>
</comment>
<evidence type="ECO:0000313" key="4">
    <source>
        <dbReference type="Proteomes" id="UP000245207"/>
    </source>
</evidence>